<dbReference type="GO" id="GO:0003677">
    <property type="term" value="F:DNA binding"/>
    <property type="evidence" value="ECO:0007669"/>
    <property type="project" value="UniProtKB-KW"/>
</dbReference>
<protein>
    <recommendedName>
        <fullName evidence="11">UvrD-like helicase C-terminal domain-containing protein</fullName>
    </recommendedName>
</protein>
<evidence type="ECO:0000256" key="3">
    <source>
        <dbReference type="ARBA" id="ARBA00022741"/>
    </source>
</evidence>
<dbReference type="RefSeq" id="WP_006546543.1">
    <property type="nucleotide sequence ID" value="NZ_DS999543.1"/>
</dbReference>
<keyword evidence="5" id="KW-0378">Hydrolase</keyword>
<evidence type="ECO:0000256" key="5">
    <source>
        <dbReference type="ARBA" id="ARBA00022801"/>
    </source>
</evidence>
<comment type="caution">
    <text evidence="12">The sequence shown here is derived from an EMBL/GenBank/DDBJ whole genome shotgun (WGS) entry which is preliminary data.</text>
</comment>
<evidence type="ECO:0000256" key="6">
    <source>
        <dbReference type="ARBA" id="ARBA00022806"/>
    </source>
</evidence>
<evidence type="ECO:0000256" key="2">
    <source>
        <dbReference type="ARBA" id="ARBA00022722"/>
    </source>
</evidence>
<dbReference type="Gene3D" id="3.90.320.10">
    <property type="match status" value="1"/>
</dbReference>
<gene>
    <name evidence="12" type="ORF">HMPREF0044_0771</name>
</gene>
<dbReference type="EMBL" id="ACFG01000030">
    <property type="protein sequence ID" value="EEH63752.1"/>
    <property type="molecule type" value="Genomic_DNA"/>
</dbReference>
<keyword evidence="4" id="KW-0227">DNA damage</keyword>
<keyword evidence="6" id="KW-0347">Helicase</keyword>
<organism evidence="12 13">
    <name type="scientific">Gleimia coleocanis DSM 15436</name>
    <dbReference type="NCBI Taxonomy" id="525245"/>
    <lineage>
        <taxon>Bacteria</taxon>
        <taxon>Bacillati</taxon>
        <taxon>Actinomycetota</taxon>
        <taxon>Actinomycetes</taxon>
        <taxon>Actinomycetales</taxon>
        <taxon>Actinomycetaceae</taxon>
        <taxon>Gleimia</taxon>
    </lineage>
</organism>
<name>C0W128_9ACTO</name>
<accession>C0W128</accession>
<dbReference type="eggNOG" id="COG0210">
    <property type="taxonomic scope" value="Bacteria"/>
</dbReference>
<keyword evidence="7" id="KW-0269">Exonuclease</keyword>
<dbReference type="OrthoDB" id="5240387at2"/>
<evidence type="ECO:0000256" key="1">
    <source>
        <dbReference type="ARBA" id="ARBA00009922"/>
    </source>
</evidence>
<comment type="similarity">
    <text evidence="1">Belongs to the helicase family. UvrD subfamily.</text>
</comment>
<dbReference type="PROSITE" id="PS51217">
    <property type="entry name" value="UVRD_HELICASE_CTER"/>
    <property type="match status" value="1"/>
</dbReference>
<dbReference type="SUPFAM" id="SSF52540">
    <property type="entry name" value="P-loop containing nucleoside triphosphate hydrolases"/>
    <property type="match status" value="1"/>
</dbReference>
<dbReference type="AlphaFoldDB" id="C0W128"/>
<evidence type="ECO:0000256" key="10">
    <source>
        <dbReference type="ARBA" id="ARBA00023204"/>
    </source>
</evidence>
<dbReference type="eggNOG" id="COG2887">
    <property type="taxonomic scope" value="Bacteria"/>
</dbReference>
<dbReference type="GO" id="GO:0004527">
    <property type="term" value="F:exonuclease activity"/>
    <property type="evidence" value="ECO:0007669"/>
    <property type="project" value="UniProtKB-KW"/>
</dbReference>
<sequence length="1088" mass="119784">MEYKLSFGASKLLLPQLDAVQQSVLEQIKNAVLSGVAAEGFLIYGRPGAGRTSVALSLAGELFTAGVKDVLVLVPDRLRADYLQATVESLLPGIVRPVKTPVALAYKYLQTWYVERAEPRLFPQLLTGAREDIELAQLLETCAVEWPENIPADLRALPAFRMELRNLFERAREAGLDGAGLVALGESEREEIWVSAGKLLQLWETLPLSVGSAETPALLTTAQLQETAAQVISAWSVEAEKQQVSAALEVPRVVIVDDLQDCTVATLNLLVALAKQGTVIVATANPDIAVATYRGGEPHLDGRFREALQVSTLQLGPTYRGNQVLSKVVDKLTGFLPVAGGADRRKFGSVNADESASAGVAQLYASAYQEVTGIIRQLNYQHLHEKVEYQDMAVIVRRSHEVEHFRQALVRNGIPTSVNSRAITYLHKPITAMLLLLLSAENVAVKVLTDEFGQQLEVQQELLILEQLVRSPLVKIDPLKLRRVTDLVGQLSERELNLWELFTKVQELDRATDKTSDEAERAIRKTLKTTENQATVQVMLQCLSLIHLGRELQEASPNVGVWKLWQATGLEDSFVKLALAGTSESVSADDRLDAVISLCRTADVWQQRHPEGTALDFANELVAQTIPSDNLATIAQRPAGIEVLTVMQAAGRQWPVVFVAGVQSDVWPNLAIRNRLTKASQISLKVHHPELKGLPQTQIFKQLKLQSRVDELRTFVAAVSRSSEKLFISAVSGEDTAQSVFFDLAAEEFLSAESVSDNFDVLQQIVELRELPVAEMRPLVAKLRRLSAQDTQLLEAEINPELARVAEQILASLALQGVRIADPLNWTGTRLEEISHAPVFPGDKPVLSPSAIESLLNCPAQWFLSRHGGSRKSTGAAGLGTLIHTIAEKYPHGDAEQMLADLEIFWDDGEYNRETELGRRAYTDAREKIVKLAQCFADFGNGEVEVEKRISVDVGIATIMGVIDRLEHIDGAVRVTDIKTGYVPSVKETQKHKQLAFYQYALMKAGYEVMGARLLGLREKDPAKYIQSSIMGDTEISKELLANTEADLQLAVERVRGPFYQPIAGSHCDRCAVQAMCPLKDEGLRTIE</sequence>
<evidence type="ECO:0000256" key="4">
    <source>
        <dbReference type="ARBA" id="ARBA00022763"/>
    </source>
</evidence>
<evidence type="ECO:0000313" key="12">
    <source>
        <dbReference type="EMBL" id="EEH63752.1"/>
    </source>
</evidence>
<dbReference type="Pfam" id="PF12705">
    <property type="entry name" value="PDDEXK_1"/>
    <property type="match status" value="1"/>
</dbReference>
<dbReference type="InterPro" id="IPR011604">
    <property type="entry name" value="PDDEXK-like_dom_sf"/>
</dbReference>
<dbReference type="InterPro" id="IPR003593">
    <property type="entry name" value="AAA+_ATPase"/>
</dbReference>
<dbReference type="Gene3D" id="3.40.50.300">
    <property type="entry name" value="P-loop containing nucleotide triphosphate hydrolases"/>
    <property type="match status" value="3"/>
</dbReference>
<dbReference type="HOGENOM" id="CLU_004900_0_0_11"/>
<dbReference type="InterPro" id="IPR000212">
    <property type="entry name" value="DNA_helicase_UvrD/REP"/>
</dbReference>
<evidence type="ECO:0000313" key="13">
    <source>
        <dbReference type="Proteomes" id="UP000010301"/>
    </source>
</evidence>
<keyword evidence="2" id="KW-0540">Nuclease</keyword>
<dbReference type="PANTHER" id="PTHR11070">
    <property type="entry name" value="UVRD / RECB / PCRA DNA HELICASE FAMILY MEMBER"/>
    <property type="match status" value="1"/>
</dbReference>
<evidence type="ECO:0000256" key="7">
    <source>
        <dbReference type="ARBA" id="ARBA00022839"/>
    </source>
</evidence>
<dbReference type="Pfam" id="PF13361">
    <property type="entry name" value="UvrD_C"/>
    <property type="match status" value="1"/>
</dbReference>
<dbReference type="GO" id="GO:0043138">
    <property type="term" value="F:3'-5' DNA helicase activity"/>
    <property type="evidence" value="ECO:0007669"/>
    <property type="project" value="TreeGrafter"/>
</dbReference>
<evidence type="ECO:0000259" key="11">
    <source>
        <dbReference type="PROSITE" id="PS51217"/>
    </source>
</evidence>
<keyword evidence="9" id="KW-0238">DNA-binding</keyword>
<dbReference type="Proteomes" id="UP000010301">
    <property type="component" value="Unassembled WGS sequence"/>
</dbReference>
<dbReference type="GO" id="GO:0000725">
    <property type="term" value="P:recombinational repair"/>
    <property type="evidence" value="ECO:0007669"/>
    <property type="project" value="TreeGrafter"/>
</dbReference>
<dbReference type="InterPro" id="IPR014017">
    <property type="entry name" value="DNA_helicase_UvrD-like_C"/>
</dbReference>
<dbReference type="InterPro" id="IPR013986">
    <property type="entry name" value="DExx_box_DNA_helicase_dom_sf"/>
</dbReference>
<proteinExistence type="inferred from homology"/>
<dbReference type="InterPro" id="IPR027417">
    <property type="entry name" value="P-loop_NTPase"/>
</dbReference>
<feature type="domain" description="UvrD-like helicase C-terminal" evidence="11">
    <location>
        <begin position="329"/>
        <end position="651"/>
    </location>
</feature>
<keyword evidence="3" id="KW-0547">Nucleotide-binding</keyword>
<dbReference type="PANTHER" id="PTHR11070:SF2">
    <property type="entry name" value="ATP-DEPENDENT DNA HELICASE SRS2"/>
    <property type="match status" value="1"/>
</dbReference>
<dbReference type="InterPro" id="IPR038726">
    <property type="entry name" value="PDDEXK_AddAB-type"/>
</dbReference>
<keyword evidence="13" id="KW-1185">Reference proteome</keyword>
<evidence type="ECO:0000256" key="9">
    <source>
        <dbReference type="ARBA" id="ARBA00023125"/>
    </source>
</evidence>
<keyword evidence="10" id="KW-0234">DNA repair</keyword>
<reference evidence="12 13" key="1">
    <citation type="submission" date="2009-01" db="EMBL/GenBank/DDBJ databases">
        <authorList>
            <person name="Qin X."/>
            <person name="Bachman B."/>
            <person name="Battles P."/>
            <person name="Bell A."/>
            <person name="Bess C."/>
            <person name="Bickham C."/>
            <person name="Chaboub L."/>
            <person name="Chen D."/>
            <person name="Coyle M."/>
            <person name="Deiros D.R."/>
            <person name="Dinh H."/>
            <person name="Forbes L."/>
            <person name="Fowler G."/>
            <person name="Francisco L."/>
            <person name="Fu Q."/>
            <person name="Gubbala S."/>
            <person name="Hale W."/>
            <person name="Han Y."/>
            <person name="Hemphill L."/>
            <person name="Highlander S.K."/>
            <person name="Hirani K."/>
            <person name="Hogues M."/>
            <person name="Jackson L."/>
            <person name="Jakkamsetti A."/>
            <person name="Javaid M."/>
            <person name="Jiang H."/>
            <person name="Korchina V."/>
            <person name="Kovar C."/>
            <person name="Lara F."/>
            <person name="Lee S."/>
            <person name="Mata R."/>
            <person name="Mathew T."/>
            <person name="Moen C."/>
            <person name="Morales K."/>
            <person name="Munidasa M."/>
            <person name="Nazareth L."/>
            <person name="Ngo R."/>
            <person name="Nguyen L."/>
            <person name="Okwuonu G."/>
            <person name="Ongeri F."/>
            <person name="Patil S."/>
            <person name="Petrosino J."/>
            <person name="Pham C."/>
            <person name="Pham P."/>
            <person name="Pu L.-L."/>
            <person name="Puazo M."/>
            <person name="Raj R."/>
            <person name="Reid J."/>
            <person name="Rouhana J."/>
            <person name="Saada N."/>
            <person name="Shang Y."/>
            <person name="Simmons D."/>
            <person name="Thornton R."/>
            <person name="Warren J."/>
            <person name="Weissenberger G."/>
            <person name="Zhang J."/>
            <person name="Zhang L."/>
            <person name="Zhou C."/>
            <person name="Zhu D."/>
            <person name="Muzny D."/>
            <person name="Worley K."/>
            <person name="Gibbs R."/>
        </authorList>
    </citation>
    <scope>NUCLEOTIDE SEQUENCE [LARGE SCALE GENOMIC DNA]</scope>
    <source>
        <strain evidence="12 13">DSM 15436</strain>
    </source>
</reference>
<dbReference type="Gene3D" id="1.10.10.160">
    <property type="match status" value="1"/>
</dbReference>
<dbReference type="SMART" id="SM00382">
    <property type="entry name" value="AAA"/>
    <property type="match status" value="1"/>
</dbReference>
<keyword evidence="8" id="KW-0067">ATP-binding</keyword>
<dbReference type="GO" id="GO:0005524">
    <property type="term" value="F:ATP binding"/>
    <property type="evidence" value="ECO:0007669"/>
    <property type="project" value="UniProtKB-KW"/>
</dbReference>
<dbReference type="STRING" id="525245.HMPREF0044_0771"/>
<evidence type="ECO:0000256" key="8">
    <source>
        <dbReference type="ARBA" id="ARBA00022840"/>
    </source>
</evidence>